<name>A0A817AU16_BRANA</name>
<evidence type="ECO:0000313" key="1">
    <source>
        <dbReference type="EMBL" id="CAF2275277.1"/>
    </source>
</evidence>
<dbReference type="AlphaFoldDB" id="A0A817AU16"/>
<organism evidence="1">
    <name type="scientific">Brassica napus</name>
    <name type="common">Rape</name>
    <dbReference type="NCBI Taxonomy" id="3708"/>
    <lineage>
        <taxon>Eukaryota</taxon>
        <taxon>Viridiplantae</taxon>
        <taxon>Streptophyta</taxon>
        <taxon>Embryophyta</taxon>
        <taxon>Tracheophyta</taxon>
        <taxon>Spermatophyta</taxon>
        <taxon>Magnoliopsida</taxon>
        <taxon>eudicotyledons</taxon>
        <taxon>Gunneridae</taxon>
        <taxon>Pentapetalae</taxon>
        <taxon>rosids</taxon>
        <taxon>malvids</taxon>
        <taxon>Brassicales</taxon>
        <taxon>Brassicaceae</taxon>
        <taxon>Brassiceae</taxon>
        <taxon>Brassica</taxon>
    </lineage>
</organism>
<gene>
    <name evidence="1" type="ORF">DARMORV10_A04P15190.1</name>
</gene>
<dbReference type="EMBL" id="HG994358">
    <property type="protein sequence ID" value="CAF2275277.1"/>
    <property type="molecule type" value="Genomic_DNA"/>
</dbReference>
<proteinExistence type="predicted"/>
<accession>A0A817AU16</accession>
<reference evidence="1" key="1">
    <citation type="submission" date="2021-01" db="EMBL/GenBank/DDBJ databases">
        <authorList>
            <consortium name="Genoscope - CEA"/>
            <person name="William W."/>
        </authorList>
    </citation>
    <scope>NUCLEOTIDE SEQUENCE</scope>
</reference>
<sequence length="83" mass="9003">MPKDFTFPRRHWGLVAREQTEAFSSVTLGTKVHSSYVSCLPKRLILASSTSSFKKLRMLSSLSSVLGVFTSLATSLEGVAPAV</sequence>
<protein>
    <submittedName>
        <fullName evidence="1">(rape) hypothetical protein</fullName>
    </submittedName>
</protein>
<dbReference type="Proteomes" id="UP001295469">
    <property type="component" value="Chromosome A04"/>
</dbReference>